<evidence type="ECO:0000313" key="1">
    <source>
        <dbReference type="EMBL" id="TDQ70254.1"/>
    </source>
</evidence>
<dbReference type="RefSeq" id="WP_166627382.1">
    <property type="nucleotide sequence ID" value="NZ_JAHDUW010000006.1"/>
</dbReference>
<sequence length="51" mass="5975">MREETMSEILVPTGRIVKVTPEEWKRIKENDAFAEQDLKEKLERAAKGLPY</sequence>
<reference evidence="1 2" key="1">
    <citation type="submission" date="2019-03" db="EMBL/GenBank/DDBJ databases">
        <title>Genomic Encyclopedia of Type Strains, Phase IV (KMG-IV): sequencing the most valuable type-strain genomes for metagenomic binning, comparative biology and taxonomic classification.</title>
        <authorList>
            <person name="Goeker M."/>
        </authorList>
    </citation>
    <scope>NUCLEOTIDE SEQUENCE [LARGE SCALE GENOMIC DNA]</scope>
    <source>
        <strain evidence="1 2">DSM 13328</strain>
    </source>
</reference>
<keyword evidence="2" id="KW-1185">Reference proteome</keyword>
<evidence type="ECO:0000313" key="2">
    <source>
        <dbReference type="Proteomes" id="UP000294855"/>
    </source>
</evidence>
<name>A0A484F893_9EURY</name>
<organism evidence="1 2">
    <name type="scientific">Methanimicrococcus blatticola</name>
    <dbReference type="NCBI Taxonomy" id="91560"/>
    <lineage>
        <taxon>Archaea</taxon>
        <taxon>Methanobacteriati</taxon>
        <taxon>Methanobacteriota</taxon>
        <taxon>Stenosarchaea group</taxon>
        <taxon>Methanomicrobia</taxon>
        <taxon>Methanosarcinales</taxon>
        <taxon>Methanosarcinaceae</taxon>
        <taxon>Methanimicrococcus</taxon>
    </lineage>
</organism>
<dbReference type="EMBL" id="SNYS01000006">
    <property type="protein sequence ID" value="TDQ70254.1"/>
    <property type="molecule type" value="Genomic_DNA"/>
</dbReference>
<comment type="caution">
    <text evidence="1">The sequence shown here is derived from an EMBL/GenBank/DDBJ whole genome shotgun (WGS) entry which is preliminary data.</text>
</comment>
<proteinExistence type="predicted"/>
<gene>
    <name evidence="1" type="ORF">C7391_0596</name>
</gene>
<accession>A0A484F893</accession>
<dbReference type="AlphaFoldDB" id="A0A484F893"/>
<protein>
    <submittedName>
        <fullName evidence="1">Uncharacterized protein</fullName>
    </submittedName>
</protein>
<dbReference type="Proteomes" id="UP000294855">
    <property type="component" value="Unassembled WGS sequence"/>
</dbReference>